<dbReference type="AlphaFoldDB" id="A0A1H6C8K5"/>
<dbReference type="PIRSF" id="PIRSF004848">
    <property type="entry name" value="YBL036c_PLPDEIII"/>
    <property type="match status" value="1"/>
</dbReference>
<evidence type="ECO:0000313" key="7">
    <source>
        <dbReference type="Proteomes" id="UP000236728"/>
    </source>
</evidence>
<evidence type="ECO:0000313" key="6">
    <source>
        <dbReference type="EMBL" id="SEG68706.1"/>
    </source>
</evidence>
<reference evidence="6 7" key="1">
    <citation type="submission" date="2016-10" db="EMBL/GenBank/DDBJ databases">
        <authorList>
            <person name="de Groot N.N."/>
        </authorList>
    </citation>
    <scope>NUCLEOTIDE SEQUENCE [LARGE SCALE GENOMIC DNA]</scope>
    <source>
        <strain evidence="6 7">DSM 22489</strain>
    </source>
</reference>
<keyword evidence="1 2" id="KW-0663">Pyridoxal phosphate</keyword>
<organism evidence="6 7">
    <name type="scientific">Bryocella elongata</name>
    <dbReference type="NCBI Taxonomy" id="863522"/>
    <lineage>
        <taxon>Bacteria</taxon>
        <taxon>Pseudomonadati</taxon>
        <taxon>Acidobacteriota</taxon>
        <taxon>Terriglobia</taxon>
        <taxon>Terriglobales</taxon>
        <taxon>Acidobacteriaceae</taxon>
        <taxon>Bryocella</taxon>
    </lineage>
</organism>
<proteinExistence type="inferred from homology"/>
<dbReference type="InterPro" id="IPR001608">
    <property type="entry name" value="Ala_racemase_N"/>
</dbReference>
<evidence type="ECO:0000256" key="1">
    <source>
        <dbReference type="ARBA" id="ARBA00022898"/>
    </source>
</evidence>
<comment type="similarity">
    <text evidence="2 4">Belongs to the pyridoxal phosphate-binding protein YggS/PROSC family.</text>
</comment>
<dbReference type="CDD" id="cd00635">
    <property type="entry name" value="PLPDE_III_YBL036c_like"/>
    <property type="match status" value="1"/>
</dbReference>
<protein>
    <recommendedName>
        <fullName evidence="2">Pyridoxal phosphate homeostasis protein</fullName>
        <shortName evidence="2">PLP homeostasis protein</shortName>
    </recommendedName>
</protein>
<dbReference type="Proteomes" id="UP000236728">
    <property type="component" value="Unassembled WGS sequence"/>
</dbReference>
<dbReference type="NCBIfam" id="TIGR00044">
    <property type="entry name" value="YggS family pyridoxal phosphate-dependent enzyme"/>
    <property type="match status" value="1"/>
</dbReference>
<feature type="modified residue" description="N6-(pyridoxal phosphate)lysine" evidence="2 3">
    <location>
        <position position="51"/>
    </location>
</feature>
<dbReference type="PANTHER" id="PTHR10146:SF14">
    <property type="entry name" value="PYRIDOXAL PHOSPHATE HOMEOSTASIS PROTEIN"/>
    <property type="match status" value="1"/>
</dbReference>
<dbReference type="InterPro" id="IPR029066">
    <property type="entry name" value="PLP-binding_barrel"/>
</dbReference>
<dbReference type="PANTHER" id="PTHR10146">
    <property type="entry name" value="PROLINE SYNTHETASE CO-TRANSCRIBED BACTERIAL HOMOLOG PROTEIN"/>
    <property type="match status" value="1"/>
</dbReference>
<evidence type="ECO:0000256" key="3">
    <source>
        <dbReference type="PIRSR" id="PIRSR004848-1"/>
    </source>
</evidence>
<evidence type="ECO:0000256" key="4">
    <source>
        <dbReference type="RuleBase" id="RU004514"/>
    </source>
</evidence>
<dbReference type="Gene3D" id="3.20.20.10">
    <property type="entry name" value="Alanine racemase"/>
    <property type="match status" value="1"/>
</dbReference>
<gene>
    <name evidence="6" type="ORF">SAMN05421819_4272</name>
</gene>
<dbReference type="FunFam" id="3.20.20.10:FF:000018">
    <property type="entry name" value="Pyridoxal phosphate homeostasis protein"/>
    <property type="match status" value="1"/>
</dbReference>
<dbReference type="HAMAP" id="MF_02087">
    <property type="entry name" value="PLP_homeostasis"/>
    <property type="match status" value="1"/>
</dbReference>
<evidence type="ECO:0000259" key="5">
    <source>
        <dbReference type="Pfam" id="PF01168"/>
    </source>
</evidence>
<dbReference type="InterPro" id="IPR011078">
    <property type="entry name" value="PyrdxlP_homeostasis"/>
</dbReference>
<dbReference type="GO" id="GO:0030170">
    <property type="term" value="F:pyridoxal phosphate binding"/>
    <property type="evidence" value="ECO:0007669"/>
    <property type="project" value="UniProtKB-UniRule"/>
</dbReference>
<keyword evidence="7" id="KW-1185">Reference proteome</keyword>
<feature type="domain" description="Alanine racemase N-terminal" evidence="5">
    <location>
        <begin position="22"/>
        <end position="258"/>
    </location>
</feature>
<comment type="function">
    <text evidence="2">Pyridoxal 5'-phosphate (PLP)-binding protein, which is involved in PLP homeostasis.</text>
</comment>
<dbReference type="EMBL" id="FNVA01000009">
    <property type="protein sequence ID" value="SEG68706.1"/>
    <property type="molecule type" value="Genomic_DNA"/>
</dbReference>
<dbReference type="SUPFAM" id="SSF51419">
    <property type="entry name" value="PLP-binding barrel"/>
    <property type="match status" value="1"/>
</dbReference>
<dbReference type="OrthoDB" id="9804072at2"/>
<dbReference type="Pfam" id="PF01168">
    <property type="entry name" value="Ala_racemase_N"/>
    <property type="match status" value="1"/>
</dbReference>
<sequence>MEAPPTPLPVPSAELIAEIGENLAALRKRIAEVCDRARRCPSTVELMAVSKVHPAEALVAAFQAGQRLFGENRVQEFAAKREALAAYYSGPAVSASGPDEAGKPTRPIMHLIGPLQSNKTTKAAELFDAMDSLDSLKIAQRLNSTAAALGKVIPVLIEVKLSHEETKHGLPPEELGSLLASLAPLENLRVSGLMTVPPLDEAPEAARPYFRQLRELRDAHAKQYQSFTELSMGMSGDFEVAIEEGSTCVRIGTAIFGRRTVPSAEPV</sequence>
<comment type="cofactor">
    <cofactor evidence="3">
        <name>pyridoxal 5'-phosphate</name>
        <dbReference type="ChEBI" id="CHEBI:597326"/>
    </cofactor>
</comment>
<evidence type="ECO:0000256" key="2">
    <source>
        <dbReference type="HAMAP-Rule" id="MF_02087"/>
    </source>
</evidence>
<name>A0A1H6C8K5_9BACT</name>
<accession>A0A1H6C8K5</accession>